<evidence type="ECO:0000259" key="3">
    <source>
        <dbReference type="Pfam" id="PF20399"/>
    </source>
</evidence>
<feature type="compositionally biased region" description="Low complexity" evidence="2">
    <location>
        <begin position="620"/>
        <end position="630"/>
    </location>
</feature>
<feature type="region of interest" description="Disordered" evidence="2">
    <location>
        <begin position="900"/>
        <end position="938"/>
    </location>
</feature>
<proteinExistence type="predicted"/>
<evidence type="ECO:0000256" key="2">
    <source>
        <dbReference type="SAM" id="MobiDB-lite"/>
    </source>
</evidence>
<name>A0ABR3W5L9_9PEZI</name>
<protein>
    <submittedName>
        <fullName evidence="5">Phosphatidylinositol 4,5-bisphosphate-binding protein</fullName>
    </submittedName>
</protein>
<feature type="region of interest" description="Disordered" evidence="2">
    <location>
        <begin position="720"/>
        <end position="778"/>
    </location>
</feature>
<feature type="region of interest" description="Disordered" evidence="2">
    <location>
        <begin position="96"/>
        <end position="217"/>
    </location>
</feature>
<sequence>MAANPPQTSGPHLPSGSGSAANGTTIGYDYSTNTYYHQSVPAPASHGASLDHPSSSTQHHDDPYPSSYSHHPQLPAHQDHDQTVSNTLANSHHHANIDQLLAPQSTRLGGRPKFTEEWDASQRGSSIINGPIPRRTDNMAGSIRRSNSFSGSTSGSAMGGLDGHSSVQLSRNNTLKKRSSLRRASSMRRSGSRRSMKAGSVRSLALQSNPDDEDELHSAFHCPVPTTGNPTEALANRFQEWRKVLKDLITYFKEIQTHYESKSKSLVKLANVLNNVHMPPGFLTSGGLDDAVQVLRNYNSQAIIEANKAREIEEDVILALTGLRSDLQLKIKEIKGLSGDFKNSVTKEMDATARVVSTLQEVLGKTDLDSALTTGKEDPYLLRLAVDRQLERQLDEENYLHQAYLNLENSGRELESIVVGEIQKSYNAYAGVMKRESEAAWNAIEELRVGPIAMPKDHEWASFVKKDEQFVDPNIPIRSSQYIHYPGKDHYACQEIRAGLLERKTKYLKSYSAGWQVQPSYVLSPTHLHEFKSADKTQSPVMSLYLPEQKLGSRSQVGGSSPKFILKGRQTGGVHRGHSWVFRAESFDTMLAWYEDIKALTEKTPQERSEFVRGHSTNISRSSSRRSMSSDGVVDEDDEEPYSAHNSAAALGQPGSGYQHDVPRRPSPGGRFPSDIQVNAQRGLQAPLSPSSSSSQGFHDRQRQPRNDSDIVAAAGALPGSSFEQHYPSTTAAPNDPGFGYGSNIQVPIEQSHARAAEASQEAQEDGINPYTGESVHNQDGLALYGHHQASTAGRQVPGEDNRAEALRMRRKSSHEANWLGGGPVEAAAIPVVADRNDAQPLNDRSGDFSNAGVYMDGTLTDDRAVLAHERQYMDVKELPHTTIAPMPMEHTKNTTEYMHRPAPSERTESDATLSSQITVPTISNLHIPGEYPKASAN</sequence>
<dbReference type="InterPro" id="IPR011993">
    <property type="entry name" value="PH-like_dom_sf"/>
</dbReference>
<feature type="region of interest" description="Disordered" evidence="2">
    <location>
        <begin position="604"/>
        <end position="705"/>
    </location>
</feature>
<feature type="compositionally biased region" description="Polar residues" evidence="2">
    <location>
        <begin position="911"/>
        <end position="925"/>
    </location>
</feature>
<accession>A0ABR3W5L9</accession>
<feature type="compositionally biased region" description="Polar residues" evidence="2">
    <location>
        <begin position="1"/>
        <end position="37"/>
    </location>
</feature>
<dbReference type="EMBL" id="JAWRVE010000146">
    <property type="protein sequence ID" value="KAL1853653.1"/>
    <property type="molecule type" value="Genomic_DNA"/>
</dbReference>
<keyword evidence="6" id="KW-1185">Reference proteome</keyword>
<feature type="domain" description="SLM1/RGC1-like PH" evidence="3">
    <location>
        <begin position="485"/>
        <end position="569"/>
    </location>
</feature>
<evidence type="ECO:0000256" key="1">
    <source>
        <dbReference type="ARBA" id="ARBA00022553"/>
    </source>
</evidence>
<feature type="compositionally biased region" description="Basic and acidic residues" evidence="2">
    <location>
        <begin position="900"/>
        <end position="910"/>
    </location>
</feature>
<dbReference type="InterPro" id="IPR046868">
    <property type="entry name" value="BAR_4"/>
</dbReference>
<feature type="compositionally biased region" description="Basic and acidic residues" evidence="2">
    <location>
        <begin position="604"/>
        <end position="613"/>
    </location>
</feature>
<dbReference type="CDD" id="cd13311">
    <property type="entry name" value="PH_Slm1"/>
    <property type="match status" value="1"/>
</dbReference>
<dbReference type="Pfam" id="PF20399">
    <property type="entry name" value="PH_20"/>
    <property type="match status" value="1"/>
</dbReference>
<evidence type="ECO:0000313" key="5">
    <source>
        <dbReference type="EMBL" id="KAL1853653.1"/>
    </source>
</evidence>
<dbReference type="SUPFAM" id="SSF50729">
    <property type="entry name" value="PH domain-like"/>
    <property type="match status" value="1"/>
</dbReference>
<dbReference type="PANTHER" id="PTHR31941">
    <property type="entry name" value="CYTOSKELETAL SIGNALING PROTEIN SLM1"/>
    <property type="match status" value="1"/>
</dbReference>
<dbReference type="Pfam" id="PF20400">
    <property type="entry name" value="BAR_4"/>
    <property type="match status" value="1"/>
</dbReference>
<evidence type="ECO:0000259" key="4">
    <source>
        <dbReference type="Pfam" id="PF20400"/>
    </source>
</evidence>
<comment type="caution">
    <text evidence="5">The sequence shown here is derived from an EMBL/GenBank/DDBJ whole genome shotgun (WGS) entry which is preliminary data.</text>
</comment>
<reference evidence="5 6" key="1">
    <citation type="journal article" date="2024" name="IMA Fungus">
        <title>IMA Genome - F19 : A genome assembly and annotation guide to empower mycologists, including annotated draft genome sequences of Ceratocystis pirilliformis, Diaporthe australafricana, Fusarium ophioides, Paecilomyces lecythidis, and Sporothrix stenoceras.</title>
        <authorList>
            <person name="Aylward J."/>
            <person name="Wilson A.M."/>
            <person name="Visagie C.M."/>
            <person name="Spraker J."/>
            <person name="Barnes I."/>
            <person name="Buitendag C."/>
            <person name="Ceriani C."/>
            <person name="Del Mar Angel L."/>
            <person name="du Plessis D."/>
            <person name="Fuchs T."/>
            <person name="Gasser K."/>
            <person name="Kramer D."/>
            <person name="Li W."/>
            <person name="Munsamy K."/>
            <person name="Piso A."/>
            <person name="Price J.L."/>
            <person name="Sonnekus B."/>
            <person name="Thomas C."/>
            <person name="van der Nest A."/>
            <person name="van Dijk A."/>
            <person name="van Heerden A."/>
            <person name="van Vuuren N."/>
            <person name="Yilmaz N."/>
            <person name="Duong T.A."/>
            <person name="van der Merwe N.A."/>
            <person name="Wingfield M.J."/>
            <person name="Wingfield B.D."/>
        </authorList>
    </citation>
    <scope>NUCLEOTIDE SEQUENCE [LARGE SCALE GENOMIC DNA]</scope>
    <source>
        <strain evidence="5 6">CMW 18300</strain>
    </source>
</reference>
<feature type="compositionally biased region" description="Polar residues" evidence="2">
    <location>
        <begin position="722"/>
        <end position="733"/>
    </location>
</feature>
<feature type="domain" description="SLM1/RGC1-like BAR-like" evidence="4">
    <location>
        <begin position="285"/>
        <end position="466"/>
    </location>
</feature>
<organism evidence="5 6">
    <name type="scientific">Diaporthe australafricana</name>
    <dbReference type="NCBI Taxonomy" id="127596"/>
    <lineage>
        <taxon>Eukaryota</taxon>
        <taxon>Fungi</taxon>
        <taxon>Dikarya</taxon>
        <taxon>Ascomycota</taxon>
        <taxon>Pezizomycotina</taxon>
        <taxon>Sordariomycetes</taxon>
        <taxon>Sordariomycetidae</taxon>
        <taxon>Diaporthales</taxon>
        <taxon>Diaporthaceae</taxon>
        <taxon>Diaporthe</taxon>
    </lineage>
</organism>
<feature type="region of interest" description="Disordered" evidence="2">
    <location>
        <begin position="1"/>
        <end position="79"/>
    </location>
</feature>
<dbReference type="InterPro" id="IPR043453">
    <property type="entry name" value="Slm1_PH"/>
</dbReference>
<dbReference type="Gene3D" id="2.30.29.30">
    <property type="entry name" value="Pleckstrin-homology domain (PH domain)/Phosphotyrosine-binding domain (PTB)"/>
    <property type="match status" value="1"/>
</dbReference>
<evidence type="ECO:0000313" key="6">
    <source>
        <dbReference type="Proteomes" id="UP001583177"/>
    </source>
</evidence>
<dbReference type="InterPro" id="IPR046869">
    <property type="entry name" value="SLM1/RGC1-like_PH"/>
</dbReference>
<keyword evidence="1" id="KW-0597">Phosphoprotein</keyword>
<dbReference type="Proteomes" id="UP001583177">
    <property type="component" value="Unassembled WGS sequence"/>
</dbReference>
<dbReference type="PANTHER" id="PTHR31941:SF16">
    <property type="entry name" value="PHOSPHATIDYLINOSITOL 4,5-BISPHOSPHATE-BINDING PROTEIN SLM1-RELATED"/>
    <property type="match status" value="1"/>
</dbReference>
<gene>
    <name evidence="5" type="primary">SLM2</name>
    <name evidence="5" type="ORF">Daus18300_011688</name>
</gene>
<feature type="compositionally biased region" description="Low complexity" evidence="2">
    <location>
        <begin position="141"/>
        <end position="156"/>
    </location>
</feature>